<evidence type="ECO:0000256" key="3">
    <source>
        <dbReference type="ARBA" id="ARBA00022448"/>
    </source>
</evidence>
<evidence type="ECO:0000256" key="2">
    <source>
        <dbReference type="ARBA" id="ARBA00009773"/>
    </source>
</evidence>
<reference evidence="10 11" key="1">
    <citation type="submission" date="2015-12" db="EMBL/GenBank/DDBJ databases">
        <title>Serinicoccus chungangenesis strain CD08_5 genome sequencing and assembly.</title>
        <authorList>
            <person name="Chander A.M."/>
            <person name="Kaur G."/>
            <person name="Nair G.R."/>
            <person name="Dhawan D.K."/>
            <person name="Kochhar R.K."/>
            <person name="Mayilraj S."/>
            <person name="Bhadada S.K."/>
        </authorList>
    </citation>
    <scope>NUCLEOTIDE SEQUENCE [LARGE SCALE GENOMIC DNA]</scope>
    <source>
        <strain evidence="10 11">CD08_5</strain>
    </source>
</reference>
<dbReference type="AlphaFoldDB" id="A0A0W8I7A5"/>
<dbReference type="RefSeq" id="WP_058891119.1">
    <property type="nucleotide sequence ID" value="NZ_LQBL01000027.1"/>
</dbReference>
<gene>
    <name evidence="10" type="ORF">AVL62_03995</name>
</gene>
<dbReference type="PANTHER" id="PTHR21716:SF53">
    <property type="entry name" value="PERMEASE PERM-RELATED"/>
    <property type="match status" value="1"/>
</dbReference>
<sequence length="492" mass="52622">MSAQDQPGPDQDEDAPSLDTDPDPGLQPPHAQPADPSPEQPETEPGGDAPAPPTVDRGDLILQGLRSAAAWSWRFLLVVAAVAVVLYLLGRVWVGVLPIILALIVSSVLWPFVRWLRRHRWPAGLAAATVLVTALGIFSGIVAAIAPGVGTQLRQVADNVTEGADIVLEWLSGPPVNLQSEQLDDYVDRATEWLESRASVLAEGALSTLTTVGSILVTTVLVLVLTFFFLKDGHRFLPWLRKSVGRTAGLYLTEALARVWVTLGGFLRAQAVVAAVDSVFIGLGLVLLQVPLAFALAVITFFLAFIPIVGAFVAGGLAVLVALVSQGWVTALWVLVIVVVVQQAESTFVAPLMHSRVMSMHPVVVILGVAAGGTLWGVLGAFLAVPVLASALTLIRFGSEHLDLRTGELHTDDLRNITDEGRRAAQRAESAAPIFQLRARRAYLQAKGEQGAARVALLDRTSEIAASLRDRLLPPILRRDREDGDQDGRPQA</sequence>
<feature type="transmembrane region" description="Helical" evidence="9">
    <location>
        <begin position="362"/>
        <end position="395"/>
    </location>
</feature>
<keyword evidence="7 9" id="KW-0472">Membrane</keyword>
<dbReference type="InterPro" id="IPR002549">
    <property type="entry name" value="AI-2E-like"/>
</dbReference>
<evidence type="ECO:0000256" key="5">
    <source>
        <dbReference type="ARBA" id="ARBA00022692"/>
    </source>
</evidence>
<feature type="transmembrane region" description="Helical" evidence="9">
    <location>
        <begin position="279"/>
        <end position="305"/>
    </location>
</feature>
<evidence type="ECO:0000256" key="9">
    <source>
        <dbReference type="SAM" id="Phobius"/>
    </source>
</evidence>
<evidence type="ECO:0000256" key="1">
    <source>
        <dbReference type="ARBA" id="ARBA00004651"/>
    </source>
</evidence>
<name>A0A0W8I7A5_9MICO</name>
<evidence type="ECO:0000313" key="11">
    <source>
        <dbReference type="Proteomes" id="UP000054837"/>
    </source>
</evidence>
<dbReference type="Pfam" id="PF01594">
    <property type="entry name" value="AI-2E_transport"/>
    <property type="match status" value="1"/>
</dbReference>
<keyword evidence="4" id="KW-1003">Cell membrane</keyword>
<feature type="compositionally biased region" description="Pro residues" evidence="8">
    <location>
        <begin position="25"/>
        <end position="39"/>
    </location>
</feature>
<keyword evidence="6 9" id="KW-1133">Transmembrane helix</keyword>
<feature type="transmembrane region" description="Helical" evidence="9">
    <location>
        <begin position="205"/>
        <end position="230"/>
    </location>
</feature>
<keyword evidence="11" id="KW-1185">Reference proteome</keyword>
<evidence type="ECO:0000256" key="7">
    <source>
        <dbReference type="ARBA" id="ARBA00023136"/>
    </source>
</evidence>
<evidence type="ECO:0000256" key="6">
    <source>
        <dbReference type="ARBA" id="ARBA00022989"/>
    </source>
</evidence>
<comment type="caution">
    <text evidence="10">The sequence shown here is derived from an EMBL/GenBank/DDBJ whole genome shotgun (WGS) entry which is preliminary data.</text>
</comment>
<dbReference type="EMBL" id="LQBL01000027">
    <property type="protein sequence ID" value="KUG54386.1"/>
    <property type="molecule type" value="Genomic_DNA"/>
</dbReference>
<dbReference type="GO" id="GO:0055085">
    <property type="term" value="P:transmembrane transport"/>
    <property type="evidence" value="ECO:0007669"/>
    <property type="project" value="TreeGrafter"/>
</dbReference>
<feature type="transmembrane region" description="Helical" evidence="9">
    <location>
        <begin position="250"/>
        <end position="267"/>
    </location>
</feature>
<dbReference type="STRING" id="767452.AVL62_03995"/>
<feature type="transmembrane region" description="Helical" evidence="9">
    <location>
        <begin position="95"/>
        <end position="113"/>
    </location>
</feature>
<feature type="transmembrane region" description="Helical" evidence="9">
    <location>
        <begin position="317"/>
        <end position="342"/>
    </location>
</feature>
<protein>
    <recommendedName>
        <fullName evidence="12">Permease</fullName>
    </recommendedName>
</protein>
<keyword evidence="3" id="KW-0813">Transport</keyword>
<accession>A0A0W8I7A5</accession>
<feature type="compositionally biased region" description="Acidic residues" evidence="8">
    <location>
        <begin position="10"/>
        <end position="22"/>
    </location>
</feature>
<organism evidence="10 11">
    <name type="scientific">Serinicoccus chungangensis</name>
    <dbReference type="NCBI Taxonomy" id="767452"/>
    <lineage>
        <taxon>Bacteria</taxon>
        <taxon>Bacillati</taxon>
        <taxon>Actinomycetota</taxon>
        <taxon>Actinomycetes</taxon>
        <taxon>Micrococcales</taxon>
        <taxon>Ornithinimicrobiaceae</taxon>
        <taxon>Serinicoccus</taxon>
    </lineage>
</organism>
<comment type="similarity">
    <text evidence="2">Belongs to the autoinducer-2 exporter (AI-2E) (TC 2.A.86) family.</text>
</comment>
<dbReference type="OrthoDB" id="9784366at2"/>
<evidence type="ECO:0000256" key="4">
    <source>
        <dbReference type="ARBA" id="ARBA00022475"/>
    </source>
</evidence>
<evidence type="ECO:0000256" key="8">
    <source>
        <dbReference type="SAM" id="MobiDB-lite"/>
    </source>
</evidence>
<feature type="region of interest" description="Disordered" evidence="8">
    <location>
        <begin position="1"/>
        <end position="55"/>
    </location>
</feature>
<proteinExistence type="inferred from homology"/>
<dbReference type="PANTHER" id="PTHR21716">
    <property type="entry name" value="TRANSMEMBRANE PROTEIN"/>
    <property type="match status" value="1"/>
</dbReference>
<feature type="transmembrane region" description="Helical" evidence="9">
    <location>
        <begin position="71"/>
        <end position="89"/>
    </location>
</feature>
<comment type="subcellular location">
    <subcellularLocation>
        <location evidence="1">Cell membrane</location>
        <topology evidence="1">Multi-pass membrane protein</topology>
    </subcellularLocation>
</comment>
<evidence type="ECO:0008006" key="12">
    <source>
        <dbReference type="Google" id="ProtNLM"/>
    </source>
</evidence>
<evidence type="ECO:0000313" key="10">
    <source>
        <dbReference type="EMBL" id="KUG54386.1"/>
    </source>
</evidence>
<keyword evidence="5 9" id="KW-0812">Transmembrane</keyword>
<dbReference type="Proteomes" id="UP000054837">
    <property type="component" value="Unassembled WGS sequence"/>
</dbReference>
<dbReference type="GO" id="GO:0005886">
    <property type="term" value="C:plasma membrane"/>
    <property type="evidence" value="ECO:0007669"/>
    <property type="project" value="UniProtKB-SubCell"/>
</dbReference>
<feature type="transmembrane region" description="Helical" evidence="9">
    <location>
        <begin position="125"/>
        <end position="146"/>
    </location>
</feature>